<reference evidence="6" key="1">
    <citation type="submission" date="2017-05" db="EMBL/GenBank/DDBJ databases">
        <title>Physiological properties and genetic analysis related to exopolysaccharide production of fresh-water unicellular cyanobacterium Aphanothece sacrum, Suizenji Nori, that has been cultured as a food source in Japan.</title>
        <authorList>
            <person name="Kanesaki Y."/>
            <person name="Yoshikawa S."/>
            <person name="Ohki K."/>
        </authorList>
    </citation>
    <scope>NUCLEOTIDE SEQUENCE [LARGE SCALE GENOMIC DNA]</scope>
    <source>
        <strain evidence="6">FPU1</strain>
    </source>
</reference>
<keyword evidence="6" id="KW-1185">Reference proteome</keyword>
<dbReference type="Proteomes" id="UP000287247">
    <property type="component" value="Unassembled WGS sequence"/>
</dbReference>
<dbReference type="EMBL" id="BDQK01000013">
    <property type="protein sequence ID" value="GBF80736.1"/>
    <property type="molecule type" value="Genomic_DNA"/>
</dbReference>
<protein>
    <submittedName>
        <fullName evidence="5">Tyrosinase</fullName>
    </submittedName>
</protein>
<evidence type="ECO:0000256" key="2">
    <source>
        <dbReference type="ARBA" id="ARBA00022723"/>
    </source>
</evidence>
<sequence>MINLCKSLLIISLGTTLYLVNSLSSAVYGQAVRKNVTTLTSEEIARFVNALDTIKTTTRPGSTIPIYDEFVALHDGVFSFIFEPSVGFNITHGVPAFAPWHREYLIRFENALQSVDPSVTIPYWDWTDPKDLDVILSDNFLGNRGTGETITVDGVEYTGGTVTSGVVANWVLDPRINIEPIGLTSLGTDLKRFVEIPPFDRYPVTQKEINDLLSIDNYLDFRGVLEGEMTIDENGQVVKGVWRLHNYLHGVIGGGLVRDLNAEPIPPNQTKILGTMNSILSSPYDPIFWLHHANVDRLWASWQVEHPGAAFYPASGQGIQQNLDDPMWPWDGGQLTPSSFGPFADLLPLYPTVPNDDIVTPRDVLEAPGREYVYDQLASVVSVPEPTMTFGLLGFAALGIRTKLQRQATMSKRSKS</sequence>
<evidence type="ECO:0000313" key="5">
    <source>
        <dbReference type="EMBL" id="GBF80736.1"/>
    </source>
</evidence>
<evidence type="ECO:0000256" key="3">
    <source>
        <dbReference type="ARBA" id="ARBA00023008"/>
    </source>
</evidence>
<comment type="caution">
    <text evidence="5">The sequence shown here is derived from an EMBL/GenBank/DDBJ whole genome shotgun (WGS) entry which is preliminary data.</text>
</comment>
<organism evidence="5 6">
    <name type="scientific">Aphanothece sacrum FPU1</name>
    <dbReference type="NCBI Taxonomy" id="1920663"/>
    <lineage>
        <taxon>Bacteria</taxon>
        <taxon>Bacillati</taxon>
        <taxon>Cyanobacteriota</taxon>
        <taxon>Cyanophyceae</taxon>
        <taxon>Oscillatoriophycideae</taxon>
        <taxon>Chroococcales</taxon>
        <taxon>Aphanothecaceae</taxon>
        <taxon>Aphanothece</taxon>
    </lineage>
</organism>
<dbReference type="InterPro" id="IPR002227">
    <property type="entry name" value="Tyrosinase_Cu-bd"/>
</dbReference>
<dbReference type="Gene3D" id="1.10.1280.10">
    <property type="entry name" value="Di-copper center containing domain from catechol oxidase"/>
    <property type="match status" value="1"/>
</dbReference>
<accession>A0A401IHQ9</accession>
<dbReference type="PROSITE" id="PS00498">
    <property type="entry name" value="TYROSINASE_2"/>
    <property type="match status" value="1"/>
</dbReference>
<evidence type="ECO:0000256" key="1">
    <source>
        <dbReference type="ARBA" id="ARBA00009928"/>
    </source>
</evidence>
<keyword evidence="3" id="KW-0186">Copper</keyword>
<dbReference type="InterPro" id="IPR050316">
    <property type="entry name" value="Tyrosinase/Hemocyanin"/>
</dbReference>
<name>A0A401IHQ9_APHSA</name>
<dbReference type="OrthoDB" id="2874181at2"/>
<proteinExistence type="inferred from homology"/>
<gene>
    <name evidence="5" type="ORF">AsFPU1_2141</name>
</gene>
<dbReference type="PRINTS" id="PR00092">
    <property type="entry name" value="TYROSINASE"/>
</dbReference>
<dbReference type="AlphaFoldDB" id="A0A401IHQ9"/>
<dbReference type="PANTHER" id="PTHR11474">
    <property type="entry name" value="TYROSINASE FAMILY MEMBER"/>
    <property type="match status" value="1"/>
</dbReference>
<keyword evidence="2" id="KW-0479">Metal-binding</keyword>
<dbReference type="Pfam" id="PF00264">
    <property type="entry name" value="Tyrosinase"/>
    <property type="match status" value="1"/>
</dbReference>
<dbReference type="GO" id="GO:0016491">
    <property type="term" value="F:oxidoreductase activity"/>
    <property type="evidence" value="ECO:0007669"/>
    <property type="project" value="InterPro"/>
</dbReference>
<comment type="similarity">
    <text evidence="1">Belongs to the tyrosinase family.</text>
</comment>
<dbReference type="SUPFAM" id="SSF48056">
    <property type="entry name" value="Di-copper centre-containing domain"/>
    <property type="match status" value="1"/>
</dbReference>
<dbReference type="RefSeq" id="WP_124970415.1">
    <property type="nucleotide sequence ID" value="NZ_BDQK01000013.1"/>
</dbReference>
<evidence type="ECO:0000313" key="6">
    <source>
        <dbReference type="Proteomes" id="UP000287247"/>
    </source>
</evidence>
<dbReference type="InterPro" id="IPR008922">
    <property type="entry name" value="Di-copper_centre_dom_sf"/>
</dbReference>
<feature type="domain" description="Tyrosinase copper-binding" evidence="4">
    <location>
        <begin position="285"/>
        <end position="296"/>
    </location>
</feature>
<dbReference type="PANTHER" id="PTHR11474:SF126">
    <property type="entry name" value="TYROSINASE-LIKE PROTEIN TYR-1-RELATED"/>
    <property type="match status" value="1"/>
</dbReference>
<dbReference type="GO" id="GO:0046872">
    <property type="term" value="F:metal ion binding"/>
    <property type="evidence" value="ECO:0007669"/>
    <property type="project" value="UniProtKB-KW"/>
</dbReference>
<evidence type="ECO:0000259" key="4">
    <source>
        <dbReference type="PROSITE" id="PS00498"/>
    </source>
</evidence>